<dbReference type="Pfam" id="PF00905">
    <property type="entry name" value="Transpeptidase"/>
    <property type="match status" value="1"/>
</dbReference>
<organism evidence="31 32">
    <name type="scientific">Paracoccus suum</name>
    <dbReference type="NCBI Taxonomy" id="2259340"/>
    <lineage>
        <taxon>Bacteria</taxon>
        <taxon>Pseudomonadati</taxon>
        <taxon>Pseudomonadota</taxon>
        <taxon>Alphaproteobacteria</taxon>
        <taxon>Rhodobacterales</taxon>
        <taxon>Paracoccaceae</taxon>
        <taxon>Paracoccus</taxon>
    </lineage>
</organism>
<evidence type="ECO:0000256" key="23">
    <source>
        <dbReference type="ARBA" id="ARBA00034000"/>
    </source>
</evidence>
<comment type="pathway">
    <text evidence="26">Glycan biosynthesis.</text>
</comment>
<dbReference type="GO" id="GO:0008360">
    <property type="term" value="P:regulation of cell shape"/>
    <property type="evidence" value="ECO:0007669"/>
    <property type="project" value="UniProtKB-KW"/>
</dbReference>
<dbReference type="InterPro" id="IPR012338">
    <property type="entry name" value="Beta-lactam/transpept-like"/>
</dbReference>
<dbReference type="GO" id="GO:0046677">
    <property type="term" value="P:response to antibiotic"/>
    <property type="evidence" value="ECO:0007669"/>
    <property type="project" value="UniProtKB-KW"/>
</dbReference>
<feature type="transmembrane region" description="Helical" evidence="27">
    <location>
        <begin position="12"/>
        <end position="34"/>
    </location>
</feature>
<dbReference type="Proteomes" id="UP000252023">
    <property type="component" value="Chromosome"/>
</dbReference>
<evidence type="ECO:0000256" key="9">
    <source>
        <dbReference type="ARBA" id="ARBA00022645"/>
    </source>
</evidence>
<keyword evidence="10" id="KW-0645">Protease</keyword>
<dbReference type="GO" id="GO:0005886">
    <property type="term" value="C:plasma membrane"/>
    <property type="evidence" value="ECO:0007669"/>
    <property type="project" value="UniProtKB-SubCell"/>
</dbReference>
<dbReference type="SUPFAM" id="SSF53955">
    <property type="entry name" value="Lysozyme-like"/>
    <property type="match status" value="1"/>
</dbReference>
<comment type="similarity">
    <text evidence="3">In the C-terminal section; belongs to the transpeptidase family.</text>
</comment>
<keyword evidence="18 27" id="KW-1133">Transmembrane helix</keyword>
<keyword evidence="20" id="KW-0046">Antibiotic resistance</keyword>
<evidence type="ECO:0000256" key="27">
    <source>
        <dbReference type="SAM" id="Phobius"/>
    </source>
</evidence>
<dbReference type="PANTHER" id="PTHR32282:SF27">
    <property type="entry name" value="PENICILLIN-BINDING PROTEIN 1A"/>
    <property type="match status" value="1"/>
</dbReference>
<evidence type="ECO:0000256" key="18">
    <source>
        <dbReference type="ARBA" id="ARBA00022989"/>
    </source>
</evidence>
<dbReference type="InterPro" id="IPR001460">
    <property type="entry name" value="PCN-bd_Tpept"/>
</dbReference>
<evidence type="ECO:0000313" key="32">
    <source>
        <dbReference type="Proteomes" id="UP000252023"/>
    </source>
</evidence>
<dbReference type="InterPro" id="IPR023346">
    <property type="entry name" value="Lysozyme-like_dom_sf"/>
</dbReference>
<evidence type="ECO:0000256" key="15">
    <source>
        <dbReference type="ARBA" id="ARBA00022960"/>
    </source>
</evidence>
<feature type="domain" description="Penicillin-binding protein OB-like" evidence="30">
    <location>
        <begin position="326"/>
        <end position="447"/>
    </location>
</feature>
<evidence type="ECO:0000256" key="20">
    <source>
        <dbReference type="ARBA" id="ARBA00023251"/>
    </source>
</evidence>
<accession>A0A344PJE6</accession>
<evidence type="ECO:0000256" key="25">
    <source>
        <dbReference type="ARBA" id="ARBA00049902"/>
    </source>
</evidence>
<evidence type="ECO:0000256" key="6">
    <source>
        <dbReference type="ARBA" id="ARBA00018638"/>
    </source>
</evidence>
<feature type="domain" description="Penicillin-binding protein transpeptidase" evidence="28">
    <location>
        <begin position="449"/>
        <end position="738"/>
    </location>
</feature>
<evidence type="ECO:0000256" key="8">
    <source>
        <dbReference type="ARBA" id="ARBA00022519"/>
    </source>
</evidence>
<keyword evidence="13 27" id="KW-0812">Transmembrane</keyword>
<protein>
    <recommendedName>
        <fullName evidence="6">Penicillin-binding protein 1A</fullName>
        <ecNumber evidence="24">2.4.99.28</ecNumber>
        <ecNumber evidence="5">3.4.16.4</ecNumber>
    </recommendedName>
</protein>
<keyword evidence="7" id="KW-1003">Cell membrane</keyword>
<evidence type="ECO:0000256" key="3">
    <source>
        <dbReference type="ARBA" id="ARBA00007090"/>
    </source>
</evidence>
<keyword evidence="11" id="KW-0328">Glycosyltransferase</keyword>
<dbReference type="GO" id="GO:0009002">
    <property type="term" value="F:serine-type D-Ala-D-Ala carboxypeptidase activity"/>
    <property type="evidence" value="ECO:0007669"/>
    <property type="project" value="UniProtKB-EC"/>
</dbReference>
<dbReference type="GO" id="GO:0006508">
    <property type="term" value="P:proteolysis"/>
    <property type="evidence" value="ECO:0007669"/>
    <property type="project" value="UniProtKB-KW"/>
</dbReference>
<dbReference type="InterPro" id="IPR031376">
    <property type="entry name" value="PCB_OB"/>
</dbReference>
<evidence type="ECO:0000256" key="13">
    <source>
        <dbReference type="ARBA" id="ARBA00022692"/>
    </source>
</evidence>
<dbReference type="GO" id="GO:0008955">
    <property type="term" value="F:peptidoglycan glycosyltransferase activity"/>
    <property type="evidence" value="ECO:0007669"/>
    <property type="project" value="UniProtKB-EC"/>
</dbReference>
<dbReference type="Gene3D" id="3.40.710.10">
    <property type="entry name" value="DD-peptidase/beta-lactamase superfamily"/>
    <property type="match status" value="2"/>
</dbReference>
<dbReference type="InterPro" id="IPR001264">
    <property type="entry name" value="Glyco_trans_51"/>
</dbReference>
<dbReference type="Gene3D" id="1.10.3810.10">
    <property type="entry name" value="Biosynthetic peptidoglycan transglycosylase-like"/>
    <property type="match status" value="1"/>
</dbReference>
<comment type="catalytic activity">
    <reaction evidence="25">
        <text>[GlcNAc-(1-&gt;4)-Mur2Ac(oyl-L-Ala-gamma-D-Glu-L-Lys-D-Ala-D-Ala)](n)-di-trans,octa-cis-undecaprenyl diphosphate + beta-D-GlcNAc-(1-&gt;4)-Mur2Ac(oyl-L-Ala-gamma-D-Glu-L-Lys-D-Ala-D-Ala)-di-trans,octa-cis-undecaprenyl diphosphate = [GlcNAc-(1-&gt;4)-Mur2Ac(oyl-L-Ala-gamma-D-Glu-L-Lys-D-Ala-D-Ala)](n+1)-di-trans,octa-cis-undecaprenyl diphosphate + di-trans,octa-cis-undecaprenyl diphosphate + H(+)</text>
        <dbReference type="Rhea" id="RHEA:23708"/>
        <dbReference type="Rhea" id="RHEA-COMP:9602"/>
        <dbReference type="Rhea" id="RHEA-COMP:9603"/>
        <dbReference type="ChEBI" id="CHEBI:15378"/>
        <dbReference type="ChEBI" id="CHEBI:58405"/>
        <dbReference type="ChEBI" id="CHEBI:60033"/>
        <dbReference type="ChEBI" id="CHEBI:78435"/>
        <dbReference type="EC" id="2.4.99.28"/>
    </reaction>
</comment>
<evidence type="ECO:0000256" key="1">
    <source>
        <dbReference type="ARBA" id="ARBA00004249"/>
    </source>
</evidence>
<dbReference type="KEGG" id="pars:DRW48_07190"/>
<keyword evidence="19 27" id="KW-0472">Membrane</keyword>
<keyword evidence="21" id="KW-0511">Multifunctional enzyme</keyword>
<evidence type="ECO:0000256" key="10">
    <source>
        <dbReference type="ARBA" id="ARBA00022670"/>
    </source>
</evidence>
<evidence type="ECO:0000256" key="12">
    <source>
        <dbReference type="ARBA" id="ARBA00022679"/>
    </source>
</evidence>
<keyword evidence="17" id="KW-0573">Peptidoglycan synthesis</keyword>
<dbReference type="GO" id="GO:0009252">
    <property type="term" value="P:peptidoglycan biosynthetic process"/>
    <property type="evidence" value="ECO:0007669"/>
    <property type="project" value="UniProtKB-UniPathway"/>
</dbReference>
<evidence type="ECO:0000256" key="17">
    <source>
        <dbReference type="ARBA" id="ARBA00022984"/>
    </source>
</evidence>
<dbReference type="InterPro" id="IPR036950">
    <property type="entry name" value="PBP_transglycosylase"/>
</dbReference>
<evidence type="ECO:0000256" key="4">
    <source>
        <dbReference type="ARBA" id="ARBA00007739"/>
    </source>
</evidence>
<evidence type="ECO:0000256" key="5">
    <source>
        <dbReference type="ARBA" id="ARBA00012448"/>
    </source>
</evidence>
<dbReference type="EMBL" id="CP030918">
    <property type="protein sequence ID" value="AXC49501.1"/>
    <property type="molecule type" value="Genomic_DNA"/>
</dbReference>
<proteinExistence type="inferred from homology"/>
<keyword evidence="12" id="KW-0808">Transferase</keyword>
<dbReference type="EC" id="2.4.99.28" evidence="24"/>
<sequence length="847" mass="93451">MFRFVLSFIGAIFSWFVTGAVFLALIIGAIFWMFSRDLPSHEQLAQYSPKTISRIYSAEGKLMDEFAEERRIFQPIDEIPDSVKQAFVSAEDKNFYHHHGYDPRGMAGAFAQALRGGAMRGASTITQQVMKNFLLSSDRSIERKVKELILATRLERTLSKDQILELYLNEIFLGQNSFGVAAASQSYFNKTLDQLAPHEAAMLAAMPQAPSRSVIRDRERITERRNYVLREMWQNGYLTQATYEAEARLPMRTVQAGDYPAFRDSLPPRDYFTDEIRRQLSQQFGEEEFFSGGLQIRATVEPELQQIAADALRTALESYDRGLGVWRGTGRAIAADKLGREESWRGALYATPVPRDIPGWHPAVVLALNDTDARLGIEGIEEDADGHWLPAKDVQWARKRGANGKLGPRAKTASDLLSVGDVVLVRAMTEDGSGKFIRWTLRQVPAIQGGFMAMDVNSGRVYAMQGGFSYQSSVFNRATQAQRQPGSSFKPFVYAAALDNNYTPATIVADEPITVNTPQGLWAPKNSGGGFYGPTPLRTGIEQSRNLMTIRIAQDIGMKVVAKYAEKFGVYDHLSPFLANALGAQETTLFKMVAAYAMFANGGERVEPTLVDRVQDRRGRTIYRHDKRVCQTCDQPALPPGMAPQITSDRERVMDAVTAYQLTSMMEGVVKRGSGKGVRLPVPVAGKTGTTNDAKDVWFIGYTSNMVAGCYLGYDQPRSLGQHAFGGTLCVPVFNAFMKKAIQKYGGTRFRVPPGGHFVKIDRHSGARLSDNATGDNVIAEYFRNGSDPNWSAPARIVDGGFQRTPGVLPARADGDGGAQQITTSTGKKKVIPKKADFGTISSGGLY</sequence>
<comment type="catalytic activity">
    <reaction evidence="23">
        <text>Preferential cleavage: (Ac)2-L-Lys-D-Ala-|-D-Ala. Also transpeptidation of peptidyl-alanyl moieties that are N-acyl substituents of D-alanine.</text>
        <dbReference type="EC" id="3.4.16.4"/>
    </reaction>
</comment>
<comment type="subcellular location">
    <subcellularLocation>
        <location evidence="1">Cell inner membrane</location>
        <topology evidence="1">Single-pass type II membrane protein</topology>
    </subcellularLocation>
</comment>
<feature type="domain" description="Glycosyl transferase family 51" evidence="29">
    <location>
        <begin position="60"/>
        <end position="232"/>
    </location>
</feature>
<keyword evidence="9" id="KW-0121">Carboxypeptidase</keyword>
<evidence type="ECO:0000259" key="29">
    <source>
        <dbReference type="Pfam" id="PF00912"/>
    </source>
</evidence>
<dbReference type="NCBIfam" id="TIGR02074">
    <property type="entry name" value="PBP_1a_fam"/>
    <property type="match status" value="1"/>
</dbReference>
<comment type="similarity">
    <text evidence="4">In the N-terminal section; belongs to the glycosyltransferase 51 family.</text>
</comment>
<name>A0A344PJE6_9RHOB</name>
<evidence type="ECO:0000256" key="2">
    <source>
        <dbReference type="ARBA" id="ARBA00004752"/>
    </source>
</evidence>
<evidence type="ECO:0000256" key="21">
    <source>
        <dbReference type="ARBA" id="ARBA00023268"/>
    </source>
</evidence>
<keyword evidence="16" id="KW-0735">Signal-anchor</keyword>
<dbReference type="InterPro" id="IPR050396">
    <property type="entry name" value="Glycosyltr_51/Transpeptidase"/>
</dbReference>
<keyword evidence="22" id="KW-0961">Cell wall biogenesis/degradation</keyword>
<evidence type="ECO:0000259" key="28">
    <source>
        <dbReference type="Pfam" id="PF00905"/>
    </source>
</evidence>
<evidence type="ECO:0000256" key="19">
    <source>
        <dbReference type="ARBA" id="ARBA00023136"/>
    </source>
</evidence>
<comment type="pathway">
    <text evidence="2">Cell wall biogenesis; peptidoglycan biosynthesis.</text>
</comment>
<dbReference type="GO" id="GO:0030288">
    <property type="term" value="C:outer membrane-bounded periplasmic space"/>
    <property type="evidence" value="ECO:0007669"/>
    <property type="project" value="TreeGrafter"/>
</dbReference>
<keyword evidence="15" id="KW-0133">Cell shape</keyword>
<dbReference type="FunFam" id="1.10.3810.10:FF:000003">
    <property type="entry name" value="Penicillin-binding protein 1a"/>
    <property type="match status" value="1"/>
</dbReference>
<dbReference type="RefSeq" id="WP_114075816.1">
    <property type="nucleotide sequence ID" value="NZ_CP030918.1"/>
</dbReference>
<evidence type="ECO:0000256" key="22">
    <source>
        <dbReference type="ARBA" id="ARBA00023316"/>
    </source>
</evidence>
<evidence type="ECO:0000256" key="11">
    <source>
        <dbReference type="ARBA" id="ARBA00022676"/>
    </source>
</evidence>
<dbReference type="UniPathway" id="UPA00219"/>
<keyword evidence="8" id="KW-0997">Cell inner membrane</keyword>
<dbReference type="GO" id="GO:0071555">
    <property type="term" value="P:cell wall organization"/>
    <property type="evidence" value="ECO:0007669"/>
    <property type="project" value="UniProtKB-KW"/>
</dbReference>
<dbReference type="Pfam" id="PF00912">
    <property type="entry name" value="Transgly"/>
    <property type="match status" value="1"/>
</dbReference>
<dbReference type="SUPFAM" id="SSF56601">
    <property type="entry name" value="beta-lactamase/transpeptidase-like"/>
    <property type="match status" value="1"/>
</dbReference>
<keyword evidence="32" id="KW-1185">Reference proteome</keyword>
<dbReference type="EC" id="3.4.16.4" evidence="5"/>
<evidence type="ECO:0000259" key="30">
    <source>
        <dbReference type="Pfam" id="PF17092"/>
    </source>
</evidence>
<evidence type="ECO:0000256" key="7">
    <source>
        <dbReference type="ARBA" id="ARBA00022475"/>
    </source>
</evidence>
<evidence type="ECO:0000256" key="14">
    <source>
        <dbReference type="ARBA" id="ARBA00022801"/>
    </source>
</evidence>
<dbReference type="Pfam" id="PF17092">
    <property type="entry name" value="PCB_OB"/>
    <property type="match status" value="1"/>
</dbReference>
<evidence type="ECO:0000256" key="16">
    <source>
        <dbReference type="ARBA" id="ARBA00022968"/>
    </source>
</evidence>
<evidence type="ECO:0000313" key="31">
    <source>
        <dbReference type="EMBL" id="AXC49501.1"/>
    </source>
</evidence>
<dbReference type="AlphaFoldDB" id="A0A344PJE6"/>
<evidence type="ECO:0000256" key="24">
    <source>
        <dbReference type="ARBA" id="ARBA00044770"/>
    </source>
</evidence>
<dbReference type="GO" id="GO:0008658">
    <property type="term" value="F:penicillin binding"/>
    <property type="evidence" value="ECO:0007669"/>
    <property type="project" value="InterPro"/>
</dbReference>
<evidence type="ECO:0000256" key="26">
    <source>
        <dbReference type="ARBA" id="ARBA00060592"/>
    </source>
</evidence>
<dbReference type="OrthoDB" id="9766909at2"/>
<gene>
    <name evidence="31" type="ORF">DRW48_07190</name>
</gene>
<dbReference type="PANTHER" id="PTHR32282">
    <property type="entry name" value="BINDING PROTEIN TRANSPEPTIDASE, PUTATIVE-RELATED"/>
    <property type="match status" value="1"/>
</dbReference>
<reference evidence="32" key="1">
    <citation type="submission" date="2018-07" db="EMBL/GenBank/DDBJ databases">
        <title>Genome sequencing of Paracoccus sp. SC2-6.</title>
        <authorList>
            <person name="Heo J."/>
            <person name="Kim S.-J."/>
            <person name="Kwon S.-W."/>
        </authorList>
    </citation>
    <scope>NUCLEOTIDE SEQUENCE [LARGE SCALE GENOMIC DNA]</scope>
    <source>
        <strain evidence="32">SC2-6</strain>
    </source>
</reference>
<keyword evidence="14" id="KW-0378">Hydrolase</keyword>